<gene>
    <name evidence="2" type="ORF">PVAP13_3KG163327</name>
</gene>
<organism evidence="2 3">
    <name type="scientific">Panicum virgatum</name>
    <name type="common">Blackwell switchgrass</name>
    <dbReference type="NCBI Taxonomy" id="38727"/>
    <lineage>
        <taxon>Eukaryota</taxon>
        <taxon>Viridiplantae</taxon>
        <taxon>Streptophyta</taxon>
        <taxon>Embryophyta</taxon>
        <taxon>Tracheophyta</taxon>
        <taxon>Spermatophyta</taxon>
        <taxon>Magnoliopsida</taxon>
        <taxon>Liliopsida</taxon>
        <taxon>Poales</taxon>
        <taxon>Poaceae</taxon>
        <taxon>PACMAD clade</taxon>
        <taxon>Panicoideae</taxon>
        <taxon>Panicodae</taxon>
        <taxon>Paniceae</taxon>
        <taxon>Panicinae</taxon>
        <taxon>Panicum</taxon>
        <taxon>Panicum sect. Hiantes</taxon>
    </lineage>
</organism>
<proteinExistence type="predicted"/>
<protein>
    <submittedName>
        <fullName evidence="2">Uncharacterized protein</fullName>
    </submittedName>
</protein>
<feature type="compositionally biased region" description="Acidic residues" evidence="1">
    <location>
        <begin position="53"/>
        <end position="62"/>
    </location>
</feature>
<evidence type="ECO:0000313" key="3">
    <source>
        <dbReference type="Proteomes" id="UP000823388"/>
    </source>
</evidence>
<feature type="region of interest" description="Disordered" evidence="1">
    <location>
        <begin position="1"/>
        <end position="20"/>
    </location>
</feature>
<name>A0A8T0ULV2_PANVG</name>
<comment type="caution">
    <text evidence="2">The sequence shown here is derived from an EMBL/GenBank/DDBJ whole genome shotgun (WGS) entry which is preliminary data.</text>
</comment>
<accession>A0A8T0ULV2</accession>
<feature type="region of interest" description="Disordered" evidence="1">
    <location>
        <begin position="41"/>
        <end position="74"/>
    </location>
</feature>
<dbReference type="Proteomes" id="UP000823388">
    <property type="component" value="Chromosome 3K"/>
</dbReference>
<dbReference type="EMBL" id="CM029041">
    <property type="protein sequence ID" value="KAG2625061.1"/>
    <property type="molecule type" value="Genomic_DNA"/>
</dbReference>
<evidence type="ECO:0000313" key="2">
    <source>
        <dbReference type="EMBL" id="KAG2625061.1"/>
    </source>
</evidence>
<reference evidence="2" key="1">
    <citation type="submission" date="2020-05" db="EMBL/GenBank/DDBJ databases">
        <title>WGS assembly of Panicum virgatum.</title>
        <authorList>
            <person name="Lovell J.T."/>
            <person name="Jenkins J."/>
            <person name="Shu S."/>
            <person name="Juenger T.E."/>
            <person name="Schmutz J."/>
        </authorList>
    </citation>
    <scope>NUCLEOTIDE SEQUENCE</scope>
    <source>
        <strain evidence="2">AP13</strain>
    </source>
</reference>
<keyword evidence="3" id="KW-1185">Reference proteome</keyword>
<sequence>IGTKSEQARPVPNSDATPAGSRIPVAVAVAVAVCIRTRWRRRRPALSSSCESAGEDTADDAGSEAAGQPPARRAIDLIDVRPGEEAACSWSRRVSVSTSLRLQPASWW</sequence>
<feature type="non-terminal residue" evidence="2">
    <location>
        <position position="1"/>
    </location>
</feature>
<evidence type="ECO:0000256" key="1">
    <source>
        <dbReference type="SAM" id="MobiDB-lite"/>
    </source>
</evidence>
<dbReference type="AlphaFoldDB" id="A0A8T0ULV2"/>